<dbReference type="InterPro" id="IPR025332">
    <property type="entry name" value="DUF4238"/>
</dbReference>
<comment type="caution">
    <text evidence="1">The sequence shown here is derived from an EMBL/GenBank/DDBJ whole genome shotgun (WGS) entry which is preliminary data.</text>
</comment>
<evidence type="ECO:0008006" key="3">
    <source>
        <dbReference type="Google" id="ProtNLM"/>
    </source>
</evidence>
<dbReference type="EMBL" id="BQFW01000007">
    <property type="protein sequence ID" value="GJJ72817.1"/>
    <property type="molecule type" value="Genomic_DNA"/>
</dbReference>
<protein>
    <recommendedName>
        <fullName evidence="3">DUF4238 domain-containing protein</fullName>
    </recommendedName>
</protein>
<dbReference type="Proteomes" id="UP000827284">
    <property type="component" value="Unassembled WGS sequence"/>
</dbReference>
<reference evidence="1" key="2">
    <citation type="journal article" date="2022" name="Microbiol. Resour. Announc.">
        <title>Whole-Genome Sequence of Entomortierella parvispora E1425, a Mucoromycotan Fungus Associated with Burkholderiaceae-Related Endosymbiotic Bacteria.</title>
        <authorList>
            <person name="Herlambang A."/>
            <person name="Guo Y."/>
            <person name="Takashima Y."/>
            <person name="Narisawa K."/>
            <person name="Ohta H."/>
            <person name="Nishizawa T."/>
        </authorList>
    </citation>
    <scope>NUCLEOTIDE SEQUENCE</scope>
    <source>
        <strain evidence="1">E1425</strain>
    </source>
</reference>
<accession>A0A9P3LW85</accession>
<name>A0A9P3LW85_9FUNG</name>
<reference evidence="1" key="1">
    <citation type="submission" date="2021-11" db="EMBL/GenBank/DDBJ databases">
        <authorList>
            <person name="Herlambang A."/>
            <person name="Guo Y."/>
            <person name="Takashima Y."/>
            <person name="Nishizawa T."/>
        </authorList>
    </citation>
    <scope>NUCLEOTIDE SEQUENCE</scope>
    <source>
        <strain evidence="1">E1425</strain>
    </source>
</reference>
<evidence type="ECO:0000313" key="1">
    <source>
        <dbReference type="EMBL" id="GJJ72817.1"/>
    </source>
</evidence>
<evidence type="ECO:0000313" key="2">
    <source>
        <dbReference type="Proteomes" id="UP000827284"/>
    </source>
</evidence>
<gene>
    <name evidence="1" type="ORF">EMPS_05175</name>
</gene>
<keyword evidence="2" id="KW-1185">Reference proteome</keyword>
<dbReference type="Pfam" id="PF14022">
    <property type="entry name" value="DUF4238"/>
    <property type="match status" value="1"/>
</dbReference>
<proteinExistence type="predicted"/>
<organism evidence="1 2">
    <name type="scientific">Entomortierella parvispora</name>
    <dbReference type="NCBI Taxonomy" id="205924"/>
    <lineage>
        <taxon>Eukaryota</taxon>
        <taxon>Fungi</taxon>
        <taxon>Fungi incertae sedis</taxon>
        <taxon>Mucoromycota</taxon>
        <taxon>Mortierellomycotina</taxon>
        <taxon>Mortierellomycetes</taxon>
        <taxon>Mortierellales</taxon>
        <taxon>Mortierellaceae</taxon>
        <taxon>Entomortierella</taxon>
    </lineage>
</organism>
<dbReference type="AlphaFoldDB" id="A0A9P3LW85"/>
<dbReference type="OrthoDB" id="5340163at2759"/>
<sequence>MLKSQFHHYIPRFILKTFSDNFALTAVDSEFFATPKDLLKTSDLSKEQLVDLGRVKTKAKKKKGKNKGATRPLGQQSHHINVYHIENRTTVQSDVARAYGIDDMYRDISEEDCMKFEKLLAQLECVASNFIRKIWNGSDLSMTRTELQDMKKFLAIMMYRGPNRRGQYYNVMFDQVTFATIRMHMVHNNIRRIQDVWFENLKWLIKTPFQEIMDEAERAKSVATEVRAKNGARGNSLKEMRQYQGPIHVAELLDFYHQMTFYVCIWEAEEGSEFILSESCFGSFEGDGGVCFHNFFVVSPRYAIVLVRRDYMYGTMDTLPLRKSWFSESLHANPETVYVKGPPLRNFTVESHYTPNDIFKYTRIKVPKQDVFLVNSIFLDARRKFLTYKSSASMLKCLRFYDKVKHDKFLYKYDYSILKRQLFNDLNRTHSS</sequence>